<comment type="caution">
    <text evidence="1">The sequence shown here is derived from an EMBL/GenBank/DDBJ whole genome shotgun (WGS) entry which is preliminary data.</text>
</comment>
<organism evidence="1 2">
    <name type="scientific">Marinifilum caeruleilacunae</name>
    <dbReference type="NCBI Taxonomy" id="2499076"/>
    <lineage>
        <taxon>Bacteria</taxon>
        <taxon>Pseudomonadati</taxon>
        <taxon>Bacteroidota</taxon>
        <taxon>Bacteroidia</taxon>
        <taxon>Marinilabiliales</taxon>
        <taxon>Marinifilaceae</taxon>
    </lineage>
</organism>
<dbReference type="Proteomes" id="UP000732105">
    <property type="component" value="Unassembled WGS sequence"/>
</dbReference>
<keyword evidence="2" id="KW-1185">Reference proteome</keyword>
<dbReference type="InterPro" id="IPR008969">
    <property type="entry name" value="CarboxyPept-like_regulatory"/>
</dbReference>
<gene>
    <name evidence="1" type="ORF">ELS83_17510</name>
</gene>
<sequence>MLHKFIFYLGFLIITNQTCFSQNTQKIKGEISCFSDSIAIAYAHIGILGTGIGTISNINGDFELKGQFNLDKDTLVISHLEYEKKYIPLKEFVAEINHIDLVKSKYELGEVIVLPNEKINEIFKQVIENLKINYPDKLYQCEAFYREVQYELKTKTNTRLIEAAINIQDGKVSSPRTKIKCSVLQLRKSKNYTQEHWGSKLLSKLLIDYNQLYYLLRGNPTRCYKELLSKGDLYCNPIQWAYENKKGTLSLKSLIKKKGQEIYVFQYDVGPELRFNFYINKSDFAILQFDHELKNIQKQSYHFTKVEDKYYPSFFKSENIQSILKDSKGLGMTISSLSFVNHNPDRKNFKRLRSKHVAVKDLELYDLKMKYDEYFWASYNILLDEPIHPKIISDLEQGKSLQTQFKENSNL</sequence>
<protein>
    <recommendedName>
        <fullName evidence="3">Carboxypeptidase-like regulatory domain-containing protein</fullName>
    </recommendedName>
</protein>
<accession>A0ABX1WZP8</accession>
<dbReference type="RefSeq" id="WP_171596862.1">
    <property type="nucleotide sequence ID" value="NZ_RZNH01000037.1"/>
</dbReference>
<evidence type="ECO:0000313" key="2">
    <source>
        <dbReference type="Proteomes" id="UP000732105"/>
    </source>
</evidence>
<proteinExistence type="predicted"/>
<name>A0ABX1WZP8_9BACT</name>
<reference evidence="1 2" key="1">
    <citation type="submission" date="2018-12" db="EMBL/GenBank/DDBJ databases">
        <title>Marinifilum JC070 sp. nov., a marine bacterium isolated from Yongle Blue Hole in the South China Sea.</title>
        <authorList>
            <person name="Fu T."/>
        </authorList>
    </citation>
    <scope>NUCLEOTIDE SEQUENCE [LARGE SCALE GENOMIC DNA]</scope>
    <source>
        <strain evidence="1 2">JC070</strain>
    </source>
</reference>
<dbReference type="Pfam" id="PF13715">
    <property type="entry name" value="CarbopepD_reg_2"/>
    <property type="match status" value="1"/>
</dbReference>
<evidence type="ECO:0000313" key="1">
    <source>
        <dbReference type="EMBL" id="NOU61602.1"/>
    </source>
</evidence>
<dbReference type="EMBL" id="RZNH01000037">
    <property type="protein sequence ID" value="NOU61602.1"/>
    <property type="molecule type" value="Genomic_DNA"/>
</dbReference>
<dbReference type="SUPFAM" id="SSF49464">
    <property type="entry name" value="Carboxypeptidase regulatory domain-like"/>
    <property type="match status" value="1"/>
</dbReference>
<evidence type="ECO:0008006" key="3">
    <source>
        <dbReference type="Google" id="ProtNLM"/>
    </source>
</evidence>